<feature type="compositionally biased region" description="Low complexity" evidence="9">
    <location>
        <begin position="63"/>
        <end position="75"/>
    </location>
</feature>
<evidence type="ECO:0000256" key="10">
    <source>
        <dbReference type="SAM" id="Phobius"/>
    </source>
</evidence>
<reference evidence="11 12" key="1">
    <citation type="submission" date="2019-08" db="EMBL/GenBank/DDBJ databases">
        <title>A chromosome-level genome assembly, high-density linkage maps, and genome scans reveal the genomic architecture of hybrid incompatibilities underlying speciation via character displacement in darters (Percidae: Etheostominae).</title>
        <authorList>
            <person name="Moran R.L."/>
            <person name="Catchen J.M."/>
            <person name="Fuller R.C."/>
        </authorList>
    </citation>
    <scope>NUCLEOTIDE SEQUENCE [LARGE SCALE GENOMIC DNA]</scope>
    <source>
        <strain evidence="11">EspeVRDwgs_2016</strain>
        <tissue evidence="11">Muscle</tissue>
    </source>
</reference>
<feature type="region of interest" description="Disordered" evidence="9">
    <location>
        <begin position="61"/>
        <end position="92"/>
    </location>
</feature>
<comment type="similarity">
    <text evidence="2">Belongs to the Tim17/Tim22/Tim23 family.</text>
</comment>
<evidence type="ECO:0000256" key="1">
    <source>
        <dbReference type="ARBA" id="ARBA00004141"/>
    </source>
</evidence>
<protein>
    <recommendedName>
        <fullName evidence="7">Complex I assembly factor TIMMDC1, mitochondrial</fullName>
    </recommendedName>
    <alternativeName>
        <fullName evidence="8">Translocase of inner mitochondrial membrane domain-containing protein 1</fullName>
    </alternativeName>
</protein>
<evidence type="ECO:0000313" key="12">
    <source>
        <dbReference type="Proteomes" id="UP000327493"/>
    </source>
</evidence>
<dbReference type="EMBL" id="VOFY01000024">
    <property type="protein sequence ID" value="KAA8579521.1"/>
    <property type="molecule type" value="Genomic_DNA"/>
</dbReference>
<evidence type="ECO:0000256" key="6">
    <source>
        <dbReference type="ARBA" id="ARBA00037236"/>
    </source>
</evidence>
<keyword evidence="12" id="KW-1185">Reference proteome</keyword>
<sequence length="328" mass="35835">MMNPEQPRTGFALQRRQADLAPRGTLSTGLLLGLIQSARPPSFCFLLPRVHAADVAAAQPVQMPSSSSSTTSPASAPIPSPSTMPSNIGKPEFPDTGLDRIKDLFVKDVTQRYPEELTNVIKSGVVAALAGLLYGGLPAARHARQRYIRVSQAEIYTSRVEAVRSAHNAAIRGFVRYGWRWSWRVAAFVTLFNTVSTGLSVYRDKYTLSHYAAAGAVTGGLFRLNLGLGGLVAGSVIGAVLGIPTGALIISMQSISGETARERRRRERRELYELRLSEWTARLQLTDDLIGELNVSSQAEETNKDMQRIQELLSSPQNEDETQDSHSQ</sequence>
<comment type="caution">
    <text evidence="11">The sequence shown here is derived from an EMBL/GenBank/DDBJ whole genome shotgun (WGS) entry which is preliminary data.</text>
</comment>
<dbReference type="PANTHER" id="PTHR13002">
    <property type="entry name" value="C3ORF1 PROTEIN-RELATED"/>
    <property type="match status" value="1"/>
</dbReference>
<accession>A0A5J5CGX8</accession>
<evidence type="ECO:0000256" key="7">
    <source>
        <dbReference type="ARBA" id="ARBA00040778"/>
    </source>
</evidence>
<evidence type="ECO:0000256" key="8">
    <source>
        <dbReference type="ARBA" id="ARBA00041344"/>
    </source>
</evidence>
<comment type="subcellular location">
    <subcellularLocation>
        <location evidence="1">Membrane</location>
        <topology evidence="1">Multi-pass membrane protein</topology>
    </subcellularLocation>
</comment>
<comment type="function">
    <text evidence="6">Chaperone protein involved in the assembly of the mitochondrial NADH:ubiquinone oxidoreductase complex (complex I). Participates in constructing the membrane arm of complex I.</text>
</comment>
<dbReference type="InterPro" id="IPR055299">
    <property type="entry name" value="TIMMDC1"/>
</dbReference>
<dbReference type="PANTHER" id="PTHR13002:SF1">
    <property type="entry name" value="COMPLEX I ASSEMBLY FACTOR TIMMDC1, MITOCHONDRIAL"/>
    <property type="match status" value="1"/>
</dbReference>
<evidence type="ECO:0000256" key="3">
    <source>
        <dbReference type="ARBA" id="ARBA00022692"/>
    </source>
</evidence>
<dbReference type="GO" id="GO:0016020">
    <property type="term" value="C:membrane"/>
    <property type="evidence" value="ECO:0007669"/>
    <property type="project" value="UniProtKB-SubCell"/>
</dbReference>
<feature type="region of interest" description="Disordered" evidence="9">
    <location>
        <begin position="300"/>
        <end position="328"/>
    </location>
</feature>
<dbReference type="OrthoDB" id="5826189at2759"/>
<evidence type="ECO:0000256" key="4">
    <source>
        <dbReference type="ARBA" id="ARBA00022989"/>
    </source>
</evidence>
<dbReference type="Pfam" id="PF02466">
    <property type="entry name" value="Tim17"/>
    <property type="match status" value="1"/>
</dbReference>
<proteinExistence type="inferred from homology"/>
<dbReference type="AlphaFoldDB" id="A0A5J5CGX8"/>
<name>A0A5J5CGX8_9PERO</name>
<dbReference type="Proteomes" id="UP000327493">
    <property type="component" value="Chromosome 24"/>
</dbReference>
<keyword evidence="4 10" id="KW-1133">Transmembrane helix</keyword>
<keyword evidence="5 10" id="KW-0472">Membrane</keyword>
<evidence type="ECO:0000256" key="9">
    <source>
        <dbReference type="SAM" id="MobiDB-lite"/>
    </source>
</evidence>
<evidence type="ECO:0000256" key="5">
    <source>
        <dbReference type="ARBA" id="ARBA00023136"/>
    </source>
</evidence>
<organism evidence="11 12">
    <name type="scientific">Etheostoma spectabile</name>
    <name type="common">orangethroat darter</name>
    <dbReference type="NCBI Taxonomy" id="54343"/>
    <lineage>
        <taxon>Eukaryota</taxon>
        <taxon>Metazoa</taxon>
        <taxon>Chordata</taxon>
        <taxon>Craniata</taxon>
        <taxon>Vertebrata</taxon>
        <taxon>Euteleostomi</taxon>
        <taxon>Actinopterygii</taxon>
        <taxon>Neopterygii</taxon>
        <taxon>Teleostei</taxon>
        <taxon>Neoteleostei</taxon>
        <taxon>Acanthomorphata</taxon>
        <taxon>Eupercaria</taxon>
        <taxon>Perciformes</taxon>
        <taxon>Percoidei</taxon>
        <taxon>Percidae</taxon>
        <taxon>Etheostomatinae</taxon>
        <taxon>Etheostoma</taxon>
    </lineage>
</organism>
<feature type="transmembrane region" description="Helical" evidence="10">
    <location>
        <begin position="231"/>
        <end position="255"/>
    </location>
</feature>
<evidence type="ECO:0000256" key="2">
    <source>
        <dbReference type="ARBA" id="ARBA00008444"/>
    </source>
</evidence>
<gene>
    <name evidence="11" type="ORF">FQN60_006614</name>
</gene>
<evidence type="ECO:0000313" key="11">
    <source>
        <dbReference type="EMBL" id="KAA8579521.1"/>
    </source>
</evidence>
<keyword evidence="3 10" id="KW-0812">Transmembrane</keyword>
<dbReference type="GO" id="GO:0005739">
    <property type="term" value="C:mitochondrion"/>
    <property type="evidence" value="ECO:0007669"/>
    <property type="project" value="TreeGrafter"/>
</dbReference>
<feature type="transmembrane region" description="Helical" evidence="10">
    <location>
        <begin position="181"/>
        <end position="202"/>
    </location>
</feature>
<dbReference type="GO" id="GO:0032981">
    <property type="term" value="P:mitochondrial respiratory chain complex I assembly"/>
    <property type="evidence" value="ECO:0007669"/>
    <property type="project" value="InterPro"/>
</dbReference>